<keyword evidence="8" id="KW-1185">Reference proteome</keyword>
<evidence type="ECO:0000313" key="7">
    <source>
        <dbReference type="EMBL" id="KAI3438206.1"/>
    </source>
</evidence>
<keyword evidence="3" id="KW-0808">Transferase</keyword>
<comment type="similarity">
    <text evidence="1">Belongs to the class IV-like SAM-binding methyltransferase superfamily. RNA methyltransferase TrmH family.</text>
</comment>
<sequence>MAGRPNAYRSVAELLAAPQLSSLLSASTALDAAAAGGATDPQASVSGASCNGNSSSTASAGHQGQRNKRLALVFGREVSGLTAAEVDMCDATLSIPIGRLQESLSLSHAVSVVLSRLFEARSAASSYHLPQSMGDLADGFQDSGVER</sequence>
<keyword evidence="2" id="KW-0489">Methyltransferase</keyword>
<dbReference type="GO" id="GO:0005829">
    <property type="term" value="C:cytosol"/>
    <property type="evidence" value="ECO:0007669"/>
    <property type="project" value="TreeGrafter"/>
</dbReference>
<dbReference type="AlphaFoldDB" id="A0A9D4Z2F0"/>
<gene>
    <name evidence="7" type="ORF">D9Q98_000643</name>
</gene>
<proteinExistence type="inferred from homology"/>
<dbReference type="GO" id="GO:0008173">
    <property type="term" value="F:RNA methyltransferase activity"/>
    <property type="evidence" value="ECO:0007669"/>
    <property type="project" value="InterPro"/>
</dbReference>
<comment type="caution">
    <text evidence="7">The sequence shown here is derived from an EMBL/GenBank/DDBJ whole genome shotgun (WGS) entry which is preliminary data.</text>
</comment>
<feature type="compositionally biased region" description="Polar residues" evidence="5">
    <location>
        <begin position="45"/>
        <end position="64"/>
    </location>
</feature>
<evidence type="ECO:0000256" key="3">
    <source>
        <dbReference type="ARBA" id="ARBA00022679"/>
    </source>
</evidence>
<dbReference type="InterPro" id="IPR029026">
    <property type="entry name" value="tRNA_m1G_MTases_N"/>
</dbReference>
<evidence type="ECO:0000256" key="2">
    <source>
        <dbReference type="ARBA" id="ARBA00022603"/>
    </source>
</evidence>
<dbReference type="SUPFAM" id="SSF75217">
    <property type="entry name" value="alpha/beta knot"/>
    <property type="match status" value="1"/>
</dbReference>
<evidence type="ECO:0000256" key="5">
    <source>
        <dbReference type="SAM" id="MobiDB-lite"/>
    </source>
</evidence>
<dbReference type="PANTHER" id="PTHR42786">
    <property type="entry name" value="TRNA/RRNA METHYLTRANSFERASE"/>
    <property type="match status" value="1"/>
</dbReference>
<dbReference type="GO" id="GO:0003723">
    <property type="term" value="F:RNA binding"/>
    <property type="evidence" value="ECO:0007669"/>
    <property type="project" value="InterPro"/>
</dbReference>
<feature type="domain" description="tRNA/rRNA methyltransferase SpoU type" evidence="6">
    <location>
        <begin position="44"/>
        <end position="114"/>
    </location>
</feature>
<dbReference type="EMBL" id="SIDB01000001">
    <property type="protein sequence ID" value="KAI3438206.1"/>
    <property type="molecule type" value="Genomic_DNA"/>
</dbReference>
<dbReference type="Proteomes" id="UP001055712">
    <property type="component" value="Unassembled WGS sequence"/>
</dbReference>
<protein>
    <recommendedName>
        <fullName evidence="6">tRNA/rRNA methyltransferase SpoU type domain-containing protein</fullName>
    </recommendedName>
</protein>
<dbReference type="PANTHER" id="PTHR42786:SF2">
    <property type="entry name" value="TRNA (CYTIDINE_URIDINE-2'-O-)-METHYLTRANSFERASE TRMJ"/>
    <property type="match status" value="1"/>
</dbReference>
<name>A0A9D4Z2F0_CHLVU</name>
<evidence type="ECO:0000313" key="8">
    <source>
        <dbReference type="Proteomes" id="UP001055712"/>
    </source>
</evidence>
<dbReference type="InterPro" id="IPR029028">
    <property type="entry name" value="Alpha/beta_knot_MTases"/>
</dbReference>
<dbReference type="OrthoDB" id="541981at2759"/>
<dbReference type="GO" id="GO:0002128">
    <property type="term" value="P:tRNA nucleoside ribose methylation"/>
    <property type="evidence" value="ECO:0007669"/>
    <property type="project" value="TreeGrafter"/>
</dbReference>
<feature type="region of interest" description="Disordered" evidence="5">
    <location>
        <begin position="41"/>
        <end position="66"/>
    </location>
</feature>
<dbReference type="Pfam" id="PF00588">
    <property type="entry name" value="SpoU_methylase"/>
    <property type="match status" value="1"/>
</dbReference>
<evidence type="ECO:0000256" key="4">
    <source>
        <dbReference type="ARBA" id="ARBA00022691"/>
    </source>
</evidence>
<keyword evidence="4" id="KW-0949">S-adenosyl-L-methionine</keyword>
<evidence type="ECO:0000256" key="1">
    <source>
        <dbReference type="ARBA" id="ARBA00007228"/>
    </source>
</evidence>
<reference evidence="7" key="1">
    <citation type="journal article" date="2019" name="Plant J.">
        <title>Chlorella vulgaris genome assembly and annotation reveals the molecular basis for metabolic acclimation to high light conditions.</title>
        <authorList>
            <person name="Cecchin M."/>
            <person name="Marcolungo L."/>
            <person name="Rossato M."/>
            <person name="Girolomoni L."/>
            <person name="Cosentino E."/>
            <person name="Cuine S."/>
            <person name="Li-Beisson Y."/>
            <person name="Delledonne M."/>
            <person name="Ballottari M."/>
        </authorList>
    </citation>
    <scope>NUCLEOTIDE SEQUENCE</scope>
    <source>
        <strain evidence="7">211/11P</strain>
    </source>
</reference>
<reference evidence="7" key="2">
    <citation type="submission" date="2020-11" db="EMBL/GenBank/DDBJ databases">
        <authorList>
            <person name="Cecchin M."/>
            <person name="Marcolungo L."/>
            <person name="Rossato M."/>
            <person name="Girolomoni L."/>
            <person name="Cosentino E."/>
            <person name="Cuine S."/>
            <person name="Li-Beisson Y."/>
            <person name="Delledonne M."/>
            <person name="Ballottari M."/>
        </authorList>
    </citation>
    <scope>NUCLEOTIDE SEQUENCE</scope>
    <source>
        <strain evidence="7">211/11P</strain>
        <tissue evidence="7">Whole cell</tissue>
    </source>
</reference>
<dbReference type="InterPro" id="IPR004384">
    <property type="entry name" value="RNA_MeTrfase_TrmJ/LasT"/>
</dbReference>
<organism evidence="7 8">
    <name type="scientific">Chlorella vulgaris</name>
    <name type="common">Green alga</name>
    <dbReference type="NCBI Taxonomy" id="3077"/>
    <lineage>
        <taxon>Eukaryota</taxon>
        <taxon>Viridiplantae</taxon>
        <taxon>Chlorophyta</taxon>
        <taxon>core chlorophytes</taxon>
        <taxon>Trebouxiophyceae</taxon>
        <taxon>Chlorellales</taxon>
        <taxon>Chlorellaceae</taxon>
        <taxon>Chlorella clade</taxon>
        <taxon>Chlorella</taxon>
    </lineage>
</organism>
<accession>A0A9D4Z2F0</accession>
<evidence type="ECO:0000259" key="6">
    <source>
        <dbReference type="Pfam" id="PF00588"/>
    </source>
</evidence>
<dbReference type="InterPro" id="IPR001537">
    <property type="entry name" value="SpoU_MeTrfase"/>
</dbReference>
<dbReference type="Gene3D" id="3.40.1280.10">
    <property type="match status" value="1"/>
</dbReference>